<dbReference type="Gene3D" id="3.30.540.10">
    <property type="entry name" value="Fructose-1,6-Bisphosphatase, subunit A, domain 1"/>
    <property type="match status" value="1"/>
</dbReference>
<evidence type="ECO:0000256" key="10">
    <source>
        <dbReference type="PIRSR" id="PIRSR600760-2"/>
    </source>
</evidence>
<dbReference type="PRINTS" id="PR00377">
    <property type="entry name" value="IMPHPHTASES"/>
</dbReference>
<evidence type="ECO:0000256" key="6">
    <source>
        <dbReference type="ARBA" id="ARBA00022801"/>
    </source>
</evidence>
<dbReference type="PROSITE" id="PS00630">
    <property type="entry name" value="IMP_2"/>
    <property type="match status" value="1"/>
</dbReference>
<dbReference type="InterPro" id="IPR050725">
    <property type="entry name" value="CysQ/Inositol_MonoPase"/>
</dbReference>
<evidence type="ECO:0000256" key="4">
    <source>
        <dbReference type="ARBA" id="ARBA00022519"/>
    </source>
</evidence>
<feature type="binding site" evidence="9">
    <location>
        <position position="88"/>
    </location>
    <ligand>
        <name>Mg(2+)</name>
        <dbReference type="ChEBI" id="CHEBI:18420"/>
        <label>1</label>
    </ligand>
</feature>
<dbReference type="GO" id="GO:0046854">
    <property type="term" value="P:phosphatidylinositol phosphate biosynthetic process"/>
    <property type="evidence" value="ECO:0007669"/>
    <property type="project" value="InterPro"/>
</dbReference>
<dbReference type="GO" id="GO:0005886">
    <property type="term" value="C:plasma membrane"/>
    <property type="evidence" value="ECO:0007669"/>
    <property type="project" value="UniProtKB-SubCell"/>
</dbReference>
<dbReference type="Proteomes" id="UP001409585">
    <property type="component" value="Unassembled WGS sequence"/>
</dbReference>
<keyword evidence="12" id="KW-1185">Reference proteome</keyword>
<evidence type="ECO:0000256" key="7">
    <source>
        <dbReference type="ARBA" id="ARBA00022842"/>
    </source>
</evidence>
<dbReference type="GO" id="GO:0050427">
    <property type="term" value="P:3'-phosphoadenosine 5'-phosphosulfate metabolic process"/>
    <property type="evidence" value="ECO:0007669"/>
    <property type="project" value="TreeGrafter"/>
</dbReference>
<keyword evidence="4 9" id="KW-0997">Cell inner membrane</keyword>
<evidence type="ECO:0000313" key="11">
    <source>
        <dbReference type="EMBL" id="GAA4942665.1"/>
    </source>
</evidence>
<dbReference type="Gene3D" id="3.40.190.80">
    <property type="match status" value="1"/>
</dbReference>
<comment type="cofactor">
    <cofactor evidence="9 10">
        <name>Mg(2+)</name>
        <dbReference type="ChEBI" id="CHEBI:18420"/>
    </cofactor>
</comment>
<feature type="binding site" evidence="9">
    <location>
        <position position="68"/>
    </location>
    <ligand>
        <name>Mg(2+)</name>
        <dbReference type="ChEBI" id="CHEBI:18420"/>
        <label>1</label>
    </ligand>
</feature>
<dbReference type="GO" id="GO:0008441">
    <property type="term" value="F:3'(2'),5'-bisphosphate nucleotidase activity"/>
    <property type="evidence" value="ECO:0007669"/>
    <property type="project" value="UniProtKB-UniRule"/>
</dbReference>
<feature type="binding site" evidence="9">
    <location>
        <position position="222"/>
    </location>
    <ligand>
        <name>Mg(2+)</name>
        <dbReference type="ChEBI" id="CHEBI:18420"/>
        <label>2</label>
    </ligand>
</feature>
<comment type="catalytic activity">
    <reaction evidence="1 9">
        <text>adenosine 3',5'-bisphosphate + H2O = AMP + phosphate</text>
        <dbReference type="Rhea" id="RHEA:10040"/>
        <dbReference type="ChEBI" id="CHEBI:15377"/>
        <dbReference type="ChEBI" id="CHEBI:43474"/>
        <dbReference type="ChEBI" id="CHEBI:58343"/>
        <dbReference type="ChEBI" id="CHEBI:456215"/>
        <dbReference type="EC" id="3.1.3.7"/>
    </reaction>
</comment>
<feature type="binding site" evidence="10">
    <location>
        <position position="90"/>
    </location>
    <ligand>
        <name>Mg(2+)</name>
        <dbReference type="ChEBI" id="CHEBI:18420"/>
        <label>2</label>
    </ligand>
</feature>
<dbReference type="EC" id="3.1.3.7" evidence="9"/>
<dbReference type="SUPFAM" id="SSF56655">
    <property type="entry name" value="Carbohydrate phosphatase"/>
    <property type="match status" value="1"/>
</dbReference>
<proteinExistence type="inferred from homology"/>
<feature type="binding site" evidence="9">
    <location>
        <position position="90"/>
    </location>
    <ligand>
        <name>Mg(2+)</name>
        <dbReference type="ChEBI" id="CHEBI:18420"/>
        <label>1</label>
    </ligand>
</feature>
<dbReference type="EMBL" id="BAABLX010000016">
    <property type="protein sequence ID" value="GAA4942665.1"/>
    <property type="molecule type" value="Genomic_DNA"/>
</dbReference>
<feature type="binding site" evidence="10">
    <location>
        <position position="88"/>
    </location>
    <ligand>
        <name>Mg(2+)</name>
        <dbReference type="ChEBI" id="CHEBI:18420"/>
        <label>1</label>
        <note>catalytic</note>
    </ligand>
</feature>
<keyword evidence="5 9" id="KW-0479">Metal-binding</keyword>
<sequence>MDKELLSQVVSISRDAGEAILEVYNRAAGYEIDAKADDSPVTEADLAAHAILNPALAKLLPGVPVLSEESTLPPFSERGQWNKYWIIDPLDGTKEFIKRNGEFTVNVALIENGEPVLGVVYVPVLDITYSGIKGQGAWKIADGAESEIKVRTLAEQQASGNPIEVVASRSHGAEAVEAMLNKLTDALGPVETKNMGSSLKLCLVAEGQADLYPRLALTSEWDTAAAQAVVEAAGGKVMDIDFNVLRYNTKEDILNPFFYVVGDTEYDWKALLGS</sequence>
<keyword evidence="6 9" id="KW-0378">Hydrolase</keyword>
<evidence type="ECO:0000313" key="12">
    <source>
        <dbReference type="Proteomes" id="UP001409585"/>
    </source>
</evidence>
<keyword evidence="8 9" id="KW-0472">Membrane</keyword>
<feature type="binding site" evidence="9">
    <location>
        <position position="222"/>
    </location>
    <ligand>
        <name>substrate</name>
    </ligand>
</feature>
<feature type="binding site" evidence="9">
    <location>
        <position position="68"/>
    </location>
    <ligand>
        <name>substrate</name>
    </ligand>
</feature>
<feature type="binding site" evidence="9">
    <location>
        <position position="88"/>
    </location>
    <ligand>
        <name>Mg(2+)</name>
        <dbReference type="ChEBI" id="CHEBI:18420"/>
        <label>2</label>
    </ligand>
</feature>
<keyword evidence="3 9" id="KW-1003">Cell membrane</keyword>
<dbReference type="GO" id="GO:0000287">
    <property type="term" value="F:magnesium ion binding"/>
    <property type="evidence" value="ECO:0007669"/>
    <property type="project" value="UniProtKB-UniRule"/>
</dbReference>
<feature type="binding site" evidence="10">
    <location>
        <position position="68"/>
    </location>
    <ligand>
        <name>Mg(2+)</name>
        <dbReference type="ChEBI" id="CHEBI:18420"/>
        <label>1</label>
        <note>catalytic</note>
    </ligand>
</feature>
<dbReference type="PANTHER" id="PTHR43028">
    <property type="entry name" value="3'(2'),5'-BISPHOSPHATE NUCLEOTIDASE 1"/>
    <property type="match status" value="1"/>
</dbReference>
<dbReference type="RefSeq" id="WP_345421472.1">
    <property type="nucleotide sequence ID" value="NZ_AP031496.1"/>
</dbReference>
<dbReference type="HAMAP" id="MF_02095">
    <property type="entry name" value="CysQ"/>
    <property type="match status" value="1"/>
</dbReference>
<dbReference type="NCBIfam" id="TIGR01331">
    <property type="entry name" value="bisphos_cysQ"/>
    <property type="match status" value="1"/>
</dbReference>
<protein>
    <recommendedName>
        <fullName evidence="9">3'(2'),5'-bisphosphate nucleotidase CysQ</fullName>
        <ecNumber evidence="9">3.1.3.7</ecNumber>
    </recommendedName>
    <alternativeName>
        <fullName evidence="9">3'(2'),5-bisphosphonucleoside 3'(2')-phosphohydrolase</fullName>
    </alternativeName>
    <alternativeName>
        <fullName evidence="9">3'-phosphoadenosine 5'-phosphate phosphatase</fullName>
        <shortName evidence="9">PAP phosphatase</shortName>
    </alternativeName>
</protein>
<gene>
    <name evidence="9 11" type="primary">cysQ</name>
    <name evidence="11" type="ORF">GCM10025791_21520</name>
</gene>
<feature type="binding site" evidence="9">
    <location>
        <begin position="90"/>
        <end position="93"/>
    </location>
    <ligand>
        <name>substrate</name>
    </ligand>
</feature>
<dbReference type="InterPro" id="IPR006240">
    <property type="entry name" value="CysQ"/>
</dbReference>
<comment type="similarity">
    <text evidence="2 9">Belongs to the inositol monophosphatase superfamily. CysQ family.</text>
</comment>
<evidence type="ECO:0000256" key="5">
    <source>
        <dbReference type="ARBA" id="ARBA00022723"/>
    </source>
</evidence>
<dbReference type="InterPro" id="IPR020550">
    <property type="entry name" value="Inositol_monophosphatase_CS"/>
</dbReference>
<keyword evidence="7 9" id="KW-0460">Magnesium</keyword>
<organism evidence="11 12">
    <name type="scientific">Halioxenophilus aromaticivorans</name>
    <dbReference type="NCBI Taxonomy" id="1306992"/>
    <lineage>
        <taxon>Bacteria</taxon>
        <taxon>Pseudomonadati</taxon>
        <taxon>Pseudomonadota</taxon>
        <taxon>Gammaproteobacteria</taxon>
        <taxon>Alteromonadales</taxon>
        <taxon>Alteromonadaceae</taxon>
        <taxon>Halioxenophilus</taxon>
    </lineage>
</organism>
<dbReference type="PANTHER" id="PTHR43028:SF5">
    <property type="entry name" value="3'(2'),5'-BISPHOSPHATE NUCLEOTIDASE 1"/>
    <property type="match status" value="1"/>
</dbReference>
<dbReference type="InterPro" id="IPR000760">
    <property type="entry name" value="Inositol_monophosphatase-like"/>
</dbReference>
<dbReference type="CDD" id="cd01638">
    <property type="entry name" value="CysQ"/>
    <property type="match status" value="1"/>
</dbReference>
<evidence type="ECO:0000256" key="8">
    <source>
        <dbReference type="ARBA" id="ARBA00023136"/>
    </source>
</evidence>
<comment type="subcellular location">
    <subcellularLocation>
        <location evidence="9">Cell inner membrane</location>
        <topology evidence="9">Peripheral membrane protein</topology>
        <orientation evidence="9">Cytoplasmic side</orientation>
    </subcellularLocation>
</comment>
<feature type="binding site" evidence="9">
    <location>
        <position position="91"/>
    </location>
    <ligand>
        <name>Mg(2+)</name>
        <dbReference type="ChEBI" id="CHEBI:18420"/>
        <label>2</label>
    </ligand>
</feature>
<dbReference type="AlphaFoldDB" id="A0AAV3U277"/>
<feature type="binding site" evidence="10">
    <location>
        <position position="222"/>
    </location>
    <ligand>
        <name>Mg(2+)</name>
        <dbReference type="ChEBI" id="CHEBI:18420"/>
        <label>1</label>
        <note>catalytic</note>
    </ligand>
</feature>
<evidence type="ECO:0000256" key="1">
    <source>
        <dbReference type="ARBA" id="ARBA00001625"/>
    </source>
</evidence>
<dbReference type="InterPro" id="IPR020583">
    <property type="entry name" value="Inositol_monoP_metal-BS"/>
</dbReference>
<name>A0AAV3U277_9ALTE</name>
<evidence type="ECO:0000256" key="2">
    <source>
        <dbReference type="ARBA" id="ARBA00005289"/>
    </source>
</evidence>
<dbReference type="FunFam" id="3.30.540.10:FF:000007">
    <property type="entry name" value="3'(2'),5'-bisphosphate nucleotidase CysQ"/>
    <property type="match status" value="1"/>
</dbReference>
<dbReference type="PROSITE" id="PS00629">
    <property type="entry name" value="IMP_1"/>
    <property type="match status" value="1"/>
</dbReference>
<feature type="binding site" evidence="10">
    <location>
        <position position="91"/>
    </location>
    <ligand>
        <name>Mg(2+)</name>
        <dbReference type="ChEBI" id="CHEBI:18420"/>
        <label>1</label>
        <note>catalytic</note>
    </ligand>
</feature>
<comment type="caution">
    <text evidence="11">The sequence shown here is derived from an EMBL/GenBank/DDBJ whole genome shotgun (WGS) entry which is preliminary data.</text>
</comment>
<comment type="function">
    <text evidence="9">Converts adenosine-3',5'-bisphosphate (PAP) to AMP.</text>
</comment>
<reference evidence="12" key="1">
    <citation type="journal article" date="2019" name="Int. J. Syst. Evol. Microbiol.">
        <title>The Global Catalogue of Microorganisms (GCM) 10K type strain sequencing project: providing services to taxonomists for standard genome sequencing and annotation.</title>
        <authorList>
            <consortium name="The Broad Institute Genomics Platform"/>
            <consortium name="The Broad Institute Genome Sequencing Center for Infectious Disease"/>
            <person name="Wu L."/>
            <person name="Ma J."/>
        </authorList>
    </citation>
    <scope>NUCLEOTIDE SEQUENCE [LARGE SCALE GENOMIC DNA]</scope>
    <source>
        <strain evidence="12">JCM 19134</strain>
    </source>
</reference>
<dbReference type="Pfam" id="PF00459">
    <property type="entry name" value="Inositol_P"/>
    <property type="match status" value="1"/>
</dbReference>
<evidence type="ECO:0000256" key="3">
    <source>
        <dbReference type="ARBA" id="ARBA00022475"/>
    </source>
</evidence>
<evidence type="ECO:0000256" key="9">
    <source>
        <dbReference type="HAMAP-Rule" id="MF_02095"/>
    </source>
</evidence>
<accession>A0AAV3U277</accession>
<dbReference type="GO" id="GO:0000103">
    <property type="term" value="P:sulfate assimilation"/>
    <property type="evidence" value="ECO:0007669"/>
    <property type="project" value="TreeGrafter"/>
</dbReference>